<proteinExistence type="predicted"/>
<feature type="signal peptide" evidence="5">
    <location>
        <begin position="1"/>
        <end position="17"/>
    </location>
</feature>
<dbReference type="Proteomes" id="UP000694844">
    <property type="component" value="Chromosome 1"/>
</dbReference>
<reference evidence="7" key="1">
    <citation type="submission" date="2024-06" db="UniProtKB">
        <authorList>
            <consortium name="RefSeq"/>
        </authorList>
    </citation>
    <scope>NUCLEOTIDE SEQUENCE [LARGE SCALE GENOMIC DNA]</scope>
</reference>
<evidence type="ECO:0000259" key="6">
    <source>
        <dbReference type="PROSITE" id="PS50871"/>
    </source>
</evidence>
<dbReference type="Pfam" id="PF00386">
    <property type="entry name" value="C1q"/>
    <property type="match status" value="1"/>
</dbReference>
<evidence type="ECO:0000256" key="2">
    <source>
        <dbReference type="ARBA" id="ARBA00022525"/>
    </source>
</evidence>
<dbReference type="PANTHER" id="PTHR22923:SF102">
    <property type="entry name" value="CEREBELLIN 13-RELATED"/>
    <property type="match status" value="1"/>
</dbReference>
<dbReference type="OrthoDB" id="10071402at2759"/>
<comment type="subcellular location">
    <subcellularLocation>
        <location evidence="1">Secreted</location>
    </subcellularLocation>
</comment>
<keyword evidence="7" id="KW-1185">Reference proteome</keyword>
<dbReference type="PRINTS" id="PR00007">
    <property type="entry name" value="COMPLEMNTC1Q"/>
</dbReference>
<evidence type="ECO:0000313" key="8">
    <source>
        <dbReference type="RefSeq" id="XP_022304291.1"/>
    </source>
</evidence>
<evidence type="ECO:0000256" key="3">
    <source>
        <dbReference type="ARBA" id="ARBA00022729"/>
    </source>
</evidence>
<dbReference type="PANTHER" id="PTHR22923">
    <property type="entry name" value="CEREBELLIN-RELATED"/>
    <property type="match status" value="1"/>
</dbReference>
<organism evidence="7 8">
    <name type="scientific">Crassostrea virginica</name>
    <name type="common">Eastern oyster</name>
    <dbReference type="NCBI Taxonomy" id="6565"/>
    <lineage>
        <taxon>Eukaryota</taxon>
        <taxon>Metazoa</taxon>
        <taxon>Spiralia</taxon>
        <taxon>Lophotrochozoa</taxon>
        <taxon>Mollusca</taxon>
        <taxon>Bivalvia</taxon>
        <taxon>Autobranchia</taxon>
        <taxon>Pteriomorphia</taxon>
        <taxon>Ostreida</taxon>
        <taxon>Ostreoidea</taxon>
        <taxon>Ostreidae</taxon>
        <taxon>Crassostrea</taxon>
    </lineage>
</organism>
<evidence type="ECO:0000256" key="1">
    <source>
        <dbReference type="ARBA" id="ARBA00004613"/>
    </source>
</evidence>
<evidence type="ECO:0000256" key="4">
    <source>
        <dbReference type="SAM" id="Coils"/>
    </source>
</evidence>
<feature type="coiled-coil region" evidence="4">
    <location>
        <begin position="63"/>
        <end position="125"/>
    </location>
</feature>
<keyword evidence="4" id="KW-0175">Coiled coil</keyword>
<keyword evidence="3 5" id="KW-0732">Signal</keyword>
<feature type="chain" id="PRO_5034342987" evidence="5">
    <location>
        <begin position="18"/>
        <end position="305"/>
    </location>
</feature>
<dbReference type="AlphaFoldDB" id="A0A8B8BN03"/>
<reference evidence="8" key="2">
    <citation type="submission" date="2025-08" db="UniProtKB">
        <authorList>
            <consortium name="RefSeq"/>
        </authorList>
    </citation>
    <scope>IDENTIFICATION</scope>
    <source>
        <tissue evidence="8">Whole sample</tissue>
    </source>
</reference>
<dbReference type="InterPro" id="IPR050822">
    <property type="entry name" value="Cerebellin_Synaptic_Org"/>
</dbReference>
<accession>A0A8B8BN03</accession>
<name>A0A8B8BN03_CRAVI</name>
<dbReference type="GO" id="GO:0005576">
    <property type="term" value="C:extracellular region"/>
    <property type="evidence" value="ECO:0007669"/>
    <property type="project" value="UniProtKB-SubCell"/>
</dbReference>
<dbReference type="SMART" id="SM00110">
    <property type="entry name" value="C1Q"/>
    <property type="match status" value="1"/>
</dbReference>
<dbReference type="GeneID" id="111111539"/>
<evidence type="ECO:0000256" key="5">
    <source>
        <dbReference type="SAM" id="SignalP"/>
    </source>
</evidence>
<gene>
    <name evidence="8" type="primary">LOC111111539</name>
</gene>
<dbReference type="KEGG" id="cvn:111111539"/>
<dbReference type="PROSITE" id="PS50871">
    <property type="entry name" value="C1Q"/>
    <property type="match status" value="1"/>
</dbReference>
<dbReference type="Gene3D" id="1.10.287.1490">
    <property type="match status" value="1"/>
</dbReference>
<feature type="domain" description="C1q" evidence="6">
    <location>
        <begin position="176"/>
        <end position="305"/>
    </location>
</feature>
<dbReference type="SUPFAM" id="SSF49842">
    <property type="entry name" value="TNF-like"/>
    <property type="match status" value="1"/>
</dbReference>
<protein>
    <submittedName>
        <fullName evidence="8">Multimerin-1-like</fullName>
    </submittedName>
</protein>
<dbReference type="InterPro" id="IPR008983">
    <property type="entry name" value="Tumour_necrosis_fac-like_dom"/>
</dbReference>
<keyword evidence="2" id="KW-0964">Secreted</keyword>
<sequence length="305" mass="33916">MMSGLVVVFLFVVQTNSLSVLTDDKSQATKTDGETVLVRQLLNQETLIRMALDRKVNDLVKGMADLKKNMETSNQQLQDAKREIETNKQQLQDAKREIETNNQQLQDAKTEIAALKNENSALKAKWQVLSNLTTFLSDNLTTTINTVKESQHSQRELSSDVSSLQAFQKNMSVGAVKDTPVAFTAGITSTSGSWDGDILVFPHVITNKGQGYSSSSGKFTAPRDGTYVFTVTVVSYSTNHLRLDIVHDGVRKVRTYSHSSTHYQTGTNLVVLELDRGDAVWVKRYVGRGYYTYSVPLTTFSGFIL</sequence>
<dbReference type="Gene3D" id="2.60.120.40">
    <property type="match status" value="1"/>
</dbReference>
<evidence type="ECO:0000313" key="7">
    <source>
        <dbReference type="Proteomes" id="UP000694844"/>
    </source>
</evidence>
<dbReference type="RefSeq" id="XP_022304291.1">
    <property type="nucleotide sequence ID" value="XM_022448583.1"/>
</dbReference>
<dbReference type="InterPro" id="IPR001073">
    <property type="entry name" value="C1q_dom"/>
</dbReference>